<feature type="domain" description="G" evidence="2">
    <location>
        <begin position="170"/>
        <end position="277"/>
    </location>
</feature>
<gene>
    <name evidence="3" type="ORF">BdWA1_001953</name>
</gene>
<feature type="domain" description="Obg" evidence="1">
    <location>
        <begin position="33"/>
        <end position="166"/>
    </location>
</feature>
<reference evidence="3" key="1">
    <citation type="journal article" date="2023" name="Nat. Microbiol.">
        <title>Babesia duncani multi-omics identifies virulence factors and drug targets.</title>
        <authorList>
            <person name="Singh P."/>
            <person name="Lonardi S."/>
            <person name="Liang Q."/>
            <person name="Vydyam P."/>
            <person name="Khabirova E."/>
            <person name="Fang T."/>
            <person name="Gihaz S."/>
            <person name="Thekkiniath J."/>
            <person name="Munshi M."/>
            <person name="Abel S."/>
            <person name="Ciampossin L."/>
            <person name="Batugedara G."/>
            <person name="Gupta M."/>
            <person name="Lu X.M."/>
            <person name="Lenz T."/>
            <person name="Chakravarty S."/>
            <person name="Cornillot E."/>
            <person name="Hu Y."/>
            <person name="Ma W."/>
            <person name="Gonzalez L.M."/>
            <person name="Sanchez S."/>
            <person name="Estrada K."/>
            <person name="Sanchez-Flores A."/>
            <person name="Montero E."/>
            <person name="Harb O.S."/>
            <person name="Le Roch K.G."/>
            <person name="Mamoun C.B."/>
        </authorList>
    </citation>
    <scope>NUCLEOTIDE SEQUENCE</scope>
    <source>
        <strain evidence="3">WA1</strain>
    </source>
</reference>
<dbReference type="InterPro" id="IPR006073">
    <property type="entry name" value="GTP-bd"/>
</dbReference>
<dbReference type="Pfam" id="PF01018">
    <property type="entry name" value="GTP1_OBG"/>
    <property type="match status" value="1"/>
</dbReference>
<dbReference type="Gene3D" id="2.70.210.12">
    <property type="entry name" value="GTP1/OBG domain"/>
    <property type="match status" value="1"/>
</dbReference>
<evidence type="ECO:0000313" key="3">
    <source>
        <dbReference type="EMBL" id="KAK2196704.1"/>
    </source>
</evidence>
<protein>
    <submittedName>
        <fullName evidence="3">Bifunctional GTP binding domain/OBG-type GTPase/P-loop containing nucleoside triphosphate hydrolase/GTP1-OBG domain superfamily/GTP1-OBG domain</fullName>
    </submittedName>
</protein>
<dbReference type="SUPFAM" id="SSF52540">
    <property type="entry name" value="P-loop containing nucleoside triphosphate hydrolases"/>
    <property type="match status" value="1"/>
</dbReference>
<sequence length="372" mass="41366">MNNTITKDVAKALTELVSINAAESFPRYQTPFVDYVRIKCKGGHGGSPLPNVNRSRRLNGPGYGGHGGDVILRSTHLSDNLLHLEHLIKAKNGGDASGTSRGVIVRKRVKTDEGTRAIFWHQFMETDDKLLVARGGKGGIGPSCFKKHDNRLAEVGETTNLELELRLLNDVAFIGLPNSGKTSLLSSLTSYMTRIGPEEGSTTRPHVAVIKFVDGLDIRVLDLPPLSLDSAKDNNSILRHIYRSKLLLYVLSGADNVDHLDILLQLRNIVRESPMFTKEKLEIVVMTKCDLLYKDVLYNLDKLYFKLLDMMPNIHVVGISATHRLGLQNLVDRIRSLLYPTQIEYTKRTIVPSVEIKQISNGGPNNLLQQNV</sequence>
<accession>A0AAD9UPB2</accession>
<dbReference type="Proteomes" id="UP001214638">
    <property type="component" value="Unassembled WGS sequence"/>
</dbReference>
<dbReference type="InterPro" id="IPR027417">
    <property type="entry name" value="P-loop_NTPase"/>
</dbReference>
<dbReference type="InterPro" id="IPR045086">
    <property type="entry name" value="OBG_GTPase"/>
</dbReference>
<dbReference type="KEGG" id="bdw:94336251"/>
<evidence type="ECO:0000259" key="1">
    <source>
        <dbReference type="Pfam" id="PF01018"/>
    </source>
</evidence>
<dbReference type="GO" id="GO:0003924">
    <property type="term" value="F:GTPase activity"/>
    <property type="evidence" value="ECO:0007669"/>
    <property type="project" value="InterPro"/>
</dbReference>
<dbReference type="PRINTS" id="PR00326">
    <property type="entry name" value="GTP1OBG"/>
</dbReference>
<comment type="caution">
    <text evidence="3">The sequence shown here is derived from an EMBL/GenBank/DDBJ whole genome shotgun (WGS) entry which is preliminary data.</text>
</comment>
<dbReference type="SUPFAM" id="SSF82051">
    <property type="entry name" value="Obg GTP-binding protein N-terminal domain"/>
    <property type="match status" value="1"/>
</dbReference>
<keyword evidence="4" id="KW-1185">Reference proteome</keyword>
<dbReference type="Pfam" id="PF01926">
    <property type="entry name" value="MMR_HSR1"/>
    <property type="match status" value="1"/>
</dbReference>
<name>A0AAD9UPB2_9APIC</name>
<dbReference type="PANTHER" id="PTHR11702">
    <property type="entry name" value="DEVELOPMENTALLY REGULATED GTP-BINDING PROTEIN-RELATED"/>
    <property type="match status" value="1"/>
</dbReference>
<dbReference type="AlphaFoldDB" id="A0AAD9UPB2"/>
<dbReference type="InterPro" id="IPR006169">
    <property type="entry name" value="GTP1_OBG_dom"/>
</dbReference>
<organism evidence="3 4">
    <name type="scientific">Babesia duncani</name>
    <dbReference type="NCBI Taxonomy" id="323732"/>
    <lineage>
        <taxon>Eukaryota</taxon>
        <taxon>Sar</taxon>
        <taxon>Alveolata</taxon>
        <taxon>Apicomplexa</taxon>
        <taxon>Aconoidasida</taxon>
        <taxon>Piroplasmida</taxon>
        <taxon>Babesiidae</taxon>
        <taxon>Babesia</taxon>
    </lineage>
</organism>
<keyword evidence="3" id="KW-0378">Hydrolase</keyword>
<proteinExistence type="predicted"/>
<evidence type="ECO:0000313" key="4">
    <source>
        <dbReference type="Proteomes" id="UP001214638"/>
    </source>
</evidence>
<dbReference type="PANTHER" id="PTHR11702:SF44">
    <property type="entry name" value="GTP-BINDING PROTEIN OBGC, CHLOROPLASTIC"/>
    <property type="match status" value="1"/>
</dbReference>
<dbReference type="GO" id="GO:0005525">
    <property type="term" value="F:GTP binding"/>
    <property type="evidence" value="ECO:0007669"/>
    <property type="project" value="InterPro"/>
</dbReference>
<dbReference type="GO" id="GO:0005739">
    <property type="term" value="C:mitochondrion"/>
    <property type="evidence" value="ECO:0007669"/>
    <property type="project" value="TreeGrafter"/>
</dbReference>
<evidence type="ECO:0000259" key="2">
    <source>
        <dbReference type="Pfam" id="PF01926"/>
    </source>
</evidence>
<dbReference type="EMBL" id="JALLKP010000002">
    <property type="protein sequence ID" value="KAK2196704.1"/>
    <property type="molecule type" value="Genomic_DNA"/>
</dbReference>
<dbReference type="GeneID" id="94336251"/>
<dbReference type="RefSeq" id="XP_067803546.1">
    <property type="nucleotide sequence ID" value="XM_067946982.1"/>
</dbReference>
<dbReference type="InterPro" id="IPR036726">
    <property type="entry name" value="GTP1_OBG_dom_sf"/>
</dbReference>
<dbReference type="Gene3D" id="3.40.50.300">
    <property type="entry name" value="P-loop containing nucleotide triphosphate hydrolases"/>
    <property type="match status" value="1"/>
</dbReference>